<evidence type="ECO:0000313" key="3">
    <source>
        <dbReference type="Proteomes" id="UP001500432"/>
    </source>
</evidence>
<keyword evidence="1" id="KW-1133">Transmembrane helix</keyword>
<dbReference type="EMBL" id="BAAAQW010000005">
    <property type="protein sequence ID" value="GAA2200521.1"/>
    <property type="molecule type" value="Genomic_DNA"/>
</dbReference>
<reference evidence="2 3" key="1">
    <citation type="journal article" date="2019" name="Int. J. Syst. Evol. Microbiol.">
        <title>The Global Catalogue of Microorganisms (GCM) 10K type strain sequencing project: providing services to taxonomists for standard genome sequencing and annotation.</title>
        <authorList>
            <consortium name="The Broad Institute Genomics Platform"/>
            <consortium name="The Broad Institute Genome Sequencing Center for Infectious Disease"/>
            <person name="Wu L."/>
            <person name="Ma J."/>
        </authorList>
    </citation>
    <scope>NUCLEOTIDE SEQUENCE [LARGE SCALE GENOMIC DNA]</scope>
    <source>
        <strain evidence="2 3">JCM 16034</strain>
    </source>
</reference>
<feature type="transmembrane region" description="Helical" evidence="1">
    <location>
        <begin position="39"/>
        <end position="62"/>
    </location>
</feature>
<dbReference type="RefSeq" id="WP_344299690.1">
    <property type="nucleotide sequence ID" value="NZ_BAAAQW010000005.1"/>
</dbReference>
<gene>
    <name evidence="2" type="ORF">GCM10009849_21420</name>
</gene>
<evidence type="ECO:0000313" key="2">
    <source>
        <dbReference type="EMBL" id="GAA2200521.1"/>
    </source>
</evidence>
<name>A0ABN3BUF6_9MICC</name>
<evidence type="ECO:0000256" key="1">
    <source>
        <dbReference type="SAM" id="Phobius"/>
    </source>
</evidence>
<dbReference type="SUPFAM" id="SSF103473">
    <property type="entry name" value="MFS general substrate transporter"/>
    <property type="match status" value="1"/>
</dbReference>
<dbReference type="InterPro" id="IPR036259">
    <property type="entry name" value="MFS_trans_sf"/>
</dbReference>
<accession>A0ABN3BUF6</accession>
<keyword evidence="1" id="KW-0472">Membrane</keyword>
<feature type="transmembrane region" description="Helical" evidence="1">
    <location>
        <begin position="108"/>
        <end position="128"/>
    </location>
</feature>
<organism evidence="2 3">
    <name type="scientific">Sinomonas flava</name>
    <dbReference type="NCBI Taxonomy" id="496857"/>
    <lineage>
        <taxon>Bacteria</taxon>
        <taxon>Bacillati</taxon>
        <taxon>Actinomycetota</taxon>
        <taxon>Actinomycetes</taxon>
        <taxon>Micrococcales</taxon>
        <taxon>Micrococcaceae</taxon>
        <taxon>Sinomonas</taxon>
    </lineage>
</organism>
<keyword evidence="1" id="KW-0812">Transmembrane</keyword>
<keyword evidence="3" id="KW-1185">Reference proteome</keyword>
<sequence length="174" mass="18378">MSEQHPTARALRSPLAERAARAFDLDFPKGRRQPSLARFVVASVVAVVGSVMACAALAGAAVAAMPDLAGYEHFQFGEYTKLTVVGVVLACLAWPAMAWLSSRAWKPFLWLAVAVTVAGLAPDAWILLKGQPAAAVGVLVLMHAALALITYPALVLIAPQRSPGVRAAGRNRLR</sequence>
<protein>
    <recommendedName>
        <fullName evidence="4">DUF2637 domain-containing protein</fullName>
    </recommendedName>
</protein>
<feature type="transmembrane region" description="Helical" evidence="1">
    <location>
        <begin position="82"/>
        <end position="101"/>
    </location>
</feature>
<comment type="caution">
    <text evidence="2">The sequence shown here is derived from an EMBL/GenBank/DDBJ whole genome shotgun (WGS) entry which is preliminary data.</text>
</comment>
<proteinExistence type="predicted"/>
<evidence type="ECO:0008006" key="4">
    <source>
        <dbReference type="Google" id="ProtNLM"/>
    </source>
</evidence>
<feature type="transmembrane region" description="Helical" evidence="1">
    <location>
        <begin position="134"/>
        <end position="157"/>
    </location>
</feature>
<dbReference type="Proteomes" id="UP001500432">
    <property type="component" value="Unassembled WGS sequence"/>
</dbReference>